<accession>A0AAV8YTW9</accession>
<dbReference type="SUPFAM" id="SSF49265">
    <property type="entry name" value="Fibronectin type III"/>
    <property type="match status" value="1"/>
</dbReference>
<proteinExistence type="predicted"/>
<keyword evidence="2" id="KW-1185">Reference proteome</keyword>
<evidence type="ECO:0000313" key="2">
    <source>
        <dbReference type="Proteomes" id="UP001162162"/>
    </source>
</evidence>
<dbReference type="InterPro" id="IPR036116">
    <property type="entry name" value="FN3_sf"/>
</dbReference>
<dbReference type="InterPro" id="IPR013783">
    <property type="entry name" value="Ig-like_fold"/>
</dbReference>
<reference evidence="1" key="1">
    <citation type="journal article" date="2023" name="Insect Mol. Biol.">
        <title>Genome sequencing provides insights into the evolution of gene families encoding plant cell wall-degrading enzymes in longhorned beetles.</title>
        <authorList>
            <person name="Shin N.R."/>
            <person name="Okamura Y."/>
            <person name="Kirsch R."/>
            <person name="Pauchet Y."/>
        </authorList>
    </citation>
    <scope>NUCLEOTIDE SEQUENCE</scope>
    <source>
        <strain evidence="1">AMC_N1</strain>
    </source>
</reference>
<gene>
    <name evidence="1" type="ORF">NQ318_003544</name>
</gene>
<comment type="caution">
    <text evidence="1">The sequence shown here is derived from an EMBL/GenBank/DDBJ whole genome shotgun (WGS) entry which is preliminary data.</text>
</comment>
<protein>
    <submittedName>
        <fullName evidence="1">Uncharacterized protein</fullName>
    </submittedName>
</protein>
<dbReference type="Gene3D" id="2.60.40.10">
    <property type="entry name" value="Immunoglobulins"/>
    <property type="match status" value="2"/>
</dbReference>
<sequence>MRQLHDTIPRGDIIIKYGEALNITCNLNMSMVAQYGENVSSRLYFTRNNEELPSEMIDVLNSTSIRLYLKDHPKGKQLNYYCWIRDEPTHKTALSTRHSGNKVVCFNVVFVGVAPQNITDFSCLSRNYENLTCSWTAKTNYVDTDYNLTYYLRVRASRNNKRHKRPDTNESKQTETRLSCYWDLYTDPQYRQSHGVFYFRLRMNNTFGTNENNFTFEHFKHVLPNPPRI</sequence>
<dbReference type="AlphaFoldDB" id="A0AAV8YTW9"/>
<dbReference type="Proteomes" id="UP001162162">
    <property type="component" value="Unassembled WGS sequence"/>
</dbReference>
<organism evidence="1 2">
    <name type="scientific">Aromia moschata</name>
    <dbReference type="NCBI Taxonomy" id="1265417"/>
    <lineage>
        <taxon>Eukaryota</taxon>
        <taxon>Metazoa</taxon>
        <taxon>Ecdysozoa</taxon>
        <taxon>Arthropoda</taxon>
        <taxon>Hexapoda</taxon>
        <taxon>Insecta</taxon>
        <taxon>Pterygota</taxon>
        <taxon>Neoptera</taxon>
        <taxon>Endopterygota</taxon>
        <taxon>Coleoptera</taxon>
        <taxon>Polyphaga</taxon>
        <taxon>Cucujiformia</taxon>
        <taxon>Chrysomeloidea</taxon>
        <taxon>Cerambycidae</taxon>
        <taxon>Cerambycinae</taxon>
        <taxon>Callichromatini</taxon>
        <taxon>Aromia</taxon>
    </lineage>
</organism>
<evidence type="ECO:0000313" key="1">
    <source>
        <dbReference type="EMBL" id="KAJ8955445.1"/>
    </source>
</evidence>
<dbReference type="EMBL" id="JAPWTK010000038">
    <property type="protein sequence ID" value="KAJ8955445.1"/>
    <property type="molecule type" value="Genomic_DNA"/>
</dbReference>
<name>A0AAV8YTW9_9CUCU</name>